<reference evidence="2" key="1">
    <citation type="journal article" date="2008" name="Science">
        <title>The Physcomitrella genome reveals evolutionary insights into the conquest of land by plants.</title>
        <authorList>
            <person name="Rensing S."/>
            <person name="Lang D."/>
            <person name="Zimmer A."/>
            <person name="Terry A."/>
            <person name="Salamov A."/>
            <person name="Shapiro H."/>
            <person name="Nishiyama T."/>
            <person name="Perroud P.-F."/>
            <person name="Lindquist E."/>
            <person name="Kamisugi Y."/>
            <person name="Tanahashi T."/>
            <person name="Sakakibara K."/>
            <person name="Fujita T."/>
            <person name="Oishi K."/>
            <person name="Shin-I T."/>
            <person name="Kuroki Y."/>
            <person name="Toyoda A."/>
            <person name="Suzuki Y."/>
            <person name="Hashimoto A."/>
            <person name="Yamaguchi K."/>
            <person name="Sugano A."/>
            <person name="Kohara Y."/>
            <person name="Fujiyama A."/>
            <person name="Anterola A."/>
            <person name="Aoki S."/>
            <person name="Ashton N."/>
            <person name="Barbazuk W.B."/>
            <person name="Barker E."/>
            <person name="Bennetzen J."/>
            <person name="Bezanilla M."/>
            <person name="Blankenship R."/>
            <person name="Cho S.H."/>
            <person name="Dutcher S."/>
            <person name="Estelle M."/>
            <person name="Fawcett J.A."/>
            <person name="Gundlach H."/>
            <person name="Hanada K."/>
            <person name="Heyl A."/>
            <person name="Hicks K.A."/>
            <person name="Hugh J."/>
            <person name="Lohr M."/>
            <person name="Mayer K."/>
            <person name="Melkozernov A."/>
            <person name="Murata T."/>
            <person name="Nelson D."/>
            <person name="Pils B."/>
            <person name="Prigge M."/>
            <person name="Reiss B."/>
            <person name="Renner T."/>
            <person name="Rombauts S."/>
            <person name="Rushton P."/>
            <person name="Sanderfoot A."/>
            <person name="Schween G."/>
            <person name="Shiu S.-H."/>
            <person name="Stueber K."/>
            <person name="Theodoulou F.L."/>
            <person name="Tu H."/>
            <person name="Van de Peer Y."/>
            <person name="Verrier P.J."/>
            <person name="Waters E."/>
            <person name="Wood A."/>
            <person name="Yang L."/>
            <person name="Cove D."/>
            <person name="Cuming A."/>
            <person name="Hasebe M."/>
            <person name="Lucas S."/>
            <person name="Mishler D.B."/>
            <person name="Reski R."/>
            <person name="Grigoriev I."/>
            <person name="Quatrano R.S."/>
            <person name="Boore J.L."/>
        </authorList>
    </citation>
    <scope>NUCLEOTIDE SEQUENCE [LARGE SCALE GENOMIC DNA]</scope>
</reference>
<name>A9U776_PHYPA</name>
<feature type="compositionally biased region" description="Low complexity" evidence="1">
    <location>
        <begin position="434"/>
        <end position="447"/>
    </location>
</feature>
<evidence type="ECO:0000256" key="1">
    <source>
        <dbReference type="SAM" id="MobiDB-lite"/>
    </source>
</evidence>
<sequence length="478" mass="52205">MTAKLEERIAGIKSHLDVLQTAAGAAKPAVEDVATEVAGVAAAANSTQVPLGQSEDWIKKYGTAAQKAALEVEEWKRKLGSAFTPEMQRQVEETYAKQDAGAKASAQSAKQLQTAYDNLLQSIAEKVGEQQQELKSGEKLAESDKIRIKFNEDLKDSLKGLSDAQRANVLAQIDSLATLEKQNEAAKKARKLAEEERKYRQEWLGVQAKTVEELEAGNKSLREEIELIGLSADQQRIVLEQRQLAIILSKEQQLAEMERVASLTGTMTAEHALLKQEIELLRERLALTSERSGKEASATAAAASVTEWQKGVDQIGQSLADQLMAGGRSFGDYLKNLARTLILRPLIMPMVQSAGGAARQRLHQSGSRCQRVAIAPAPARPLGAAPRSVSRYWSWCSYRARSSAGRVGVLGMWPTTTGKGQQTEARTRWTSMASRRSGLSTSRTSISRPSAQRLATMYLRPALALREQPRCTLLPSAS</sequence>
<protein>
    <submittedName>
        <fullName evidence="2">Predicted protein</fullName>
    </submittedName>
</protein>
<dbReference type="EMBL" id="DS546371">
    <property type="protein sequence ID" value="EDQ48477.1"/>
    <property type="molecule type" value="Genomic_DNA"/>
</dbReference>
<dbReference type="AlphaFoldDB" id="A9U776"/>
<organism>
    <name type="scientific">Physcomitrium patens</name>
    <name type="common">Spreading-leaved earth moss</name>
    <name type="synonym">Physcomitrella patens</name>
    <dbReference type="NCBI Taxonomy" id="3218"/>
    <lineage>
        <taxon>Eukaryota</taxon>
        <taxon>Viridiplantae</taxon>
        <taxon>Streptophyta</taxon>
        <taxon>Embryophyta</taxon>
        <taxon>Bryophyta</taxon>
        <taxon>Bryophytina</taxon>
        <taxon>Bryopsida</taxon>
        <taxon>Funariidae</taxon>
        <taxon>Funariales</taxon>
        <taxon>Funariaceae</taxon>
        <taxon>Physcomitrium</taxon>
    </lineage>
</organism>
<gene>
    <name evidence="2" type="ORF">PHYPADRAFT_103757</name>
</gene>
<dbReference type="HOGENOM" id="CLU_784345_0_0_1"/>
<accession>A9U776</accession>
<feature type="region of interest" description="Disordered" evidence="1">
    <location>
        <begin position="412"/>
        <end position="447"/>
    </location>
</feature>
<proteinExistence type="predicted"/>
<evidence type="ECO:0000313" key="2">
    <source>
        <dbReference type="EMBL" id="EDQ48477.1"/>
    </source>
</evidence>
<feature type="compositionally biased region" description="Polar residues" evidence="1">
    <location>
        <begin position="414"/>
        <end position="433"/>
    </location>
</feature>